<dbReference type="InterPro" id="IPR012677">
    <property type="entry name" value="Nucleotide-bd_a/b_plait_sf"/>
</dbReference>
<dbReference type="Pfam" id="PF00561">
    <property type="entry name" value="Abhydrolase_1"/>
    <property type="match status" value="1"/>
</dbReference>
<feature type="region of interest" description="Disordered" evidence="3">
    <location>
        <begin position="392"/>
        <end position="417"/>
    </location>
</feature>
<dbReference type="CDD" id="cd12446">
    <property type="entry name" value="RRM_RBM25"/>
    <property type="match status" value="1"/>
</dbReference>
<feature type="region of interest" description="Disordered" evidence="3">
    <location>
        <begin position="283"/>
        <end position="304"/>
    </location>
</feature>
<dbReference type="InterPro" id="IPR029058">
    <property type="entry name" value="AB_hydrolase_fold"/>
</dbReference>
<dbReference type="EMBL" id="KL596846">
    <property type="protein sequence ID" value="KER23516.1"/>
    <property type="molecule type" value="Genomic_DNA"/>
</dbReference>
<dbReference type="InterPro" id="IPR035979">
    <property type="entry name" value="RBD_domain_sf"/>
</dbReference>
<dbReference type="PROSITE" id="PS51025">
    <property type="entry name" value="PWI"/>
    <property type="match status" value="1"/>
</dbReference>
<dbReference type="InterPro" id="IPR002483">
    <property type="entry name" value="PWI_dom"/>
</dbReference>
<dbReference type="InterPro" id="IPR000073">
    <property type="entry name" value="AB_hydrolase_1"/>
</dbReference>
<organism evidence="8 9">
    <name type="scientific">Opisthorchis viverrini</name>
    <name type="common">Southeast Asian liver fluke</name>
    <dbReference type="NCBI Taxonomy" id="6198"/>
    <lineage>
        <taxon>Eukaryota</taxon>
        <taxon>Metazoa</taxon>
        <taxon>Spiralia</taxon>
        <taxon>Lophotrochozoa</taxon>
        <taxon>Platyhelminthes</taxon>
        <taxon>Trematoda</taxon>
        <taxon>Digenea</taxon>
        <taxon>Opisthorchiida</taxon>
        <taxon>Opisthorchiata</taxon>
        <taxon>Opisthorchiidae</taxon>
        <taxon>Opisthorchis</taxon>
    </lineage>
</organism>
<evidence type="ECO:0000256" key="1">
    <source>
        <dbReference type="PROSITE-ProRule" id="PRU00176"/>
    </source>
</evidence>
<dbReference type="Gene3D" id="3.40.50.1820">
    <property type="entry name" value="alpha/beta hydrolase"/>
    <property type="match status" value="1"/>
</dbReference>
<keyword evidence="9" id="KW-1185">Reference proteome</keyword>
<dbReference type="PROSITE" id="PS50102">
    <property type="entry name" value="RRM"/>
    <property type="match status" value="1"/>
</dbReference>
<dbReference type="InterPro" id="IPR052768">
    <property type="entry name" value="RBM25"/>
</dbReference>
<feature type="signal peptide" evidence="5">
    <location>
        <begin position="1"/>
        <end position="22"/>
    </location>
</feature>
<evidence type="ECO:0000256" key="4">
    <source>
        <dbReference type="SAM" id="Phobius"/>
    </source>
</evidence>
<dbReference type="OrthoDB" id="6275295at2759"/>
<feature type="compositionally biased region" description="Polar residues" evidence="3">
    <location>
        <begin position="1108"/>
        <end position="1126"/>
    </location>
</feature>
<proteinExistence type="predicted"/>
<feature type="compositionally biased region" description="Basic and acidic residues" evidence="3">
    <location>
        <begin position="228"/>
        <end position="237"/>
    </location>
</feature>
<dbReference type="SMART" id="SM00360">
    <property type="entry name" value="RRM"/>
    <property type="match status" value="1"/>
</dbReference>
<keyword evidence="2" id="KW-0175">Coiled coil</keyword>
<name>A0A074Z8H4_OPIVI</name>
<feature type="domain" description="RRM" evidence="6">
    <location>
        <begin position="142"/>
        <end position="219"/>
    </location>
</feature>
<keyword evidence="5" id="KW-0732">Signal</keyword>
<dbReference type="Gene3D" id="3.30.70.330">
    <property type="match status" value="1"/>
</dbReference>
<dbReference type="InterPro" id="IPR034268">
    <property type="entry name" value="RBM25_RRM"/>
</dbReference>
<dbReference type="RefSeq" id="XP_009172720.1">
    <property type="nucleotide sequence ID" value="XM_009174456.1"/>
</dbReference>
<dbReference type="Pfam" id="PF00076">
    <property type="entry name" value="RRM_1"/>
    <property type="match status" value="1"/>
</dbReference>
<accession>A0A074Z8H4</accession>
<feature type="coiled-coil region" evidence="2">
    <location>
        <begin position="455"/>
        <end position="512"/>
    </location>
</feature>
<dbReference type="SUPFAM" id="SSF56219">
    <property type="entry name" value="DNase I-like"/>
    <property type="match status" value="1"/>
</dbReference>
<dbReference type="STRING" id="6198.A0A074Z8H4"/>
<dbReference type="GO" id="GO:0000381">
    <property type="term" value="P:regulation of alternative mRNA splicing, via spliceosome"/>
    <property type="evidence" value="ECO:0007669"/>
    <property type="project" value="TreeGrafter"/>
</dbReference>
<dbReference type="SMART" id="SM00311">
    <property type="entry name" value="PWI"/>
    <property type="match status" value="1"/>
</dbReference>
<dbReference type="GO" id="GO:0003729">
    <property type="term" value="F:mRNA binding"/>
    <property type="evidence" value="ECO:0007669"/>
    <property type="project" value="TreeGrafter"/>
</dbReference>
<evidence type="ECO:0000259" key="6">
    <source>
        <dbReference type="PROSITE" id="PS50102"/>
    </source>
</evidence>
<feature type="domain" description="PWI" evidence="7">
    <location>
        <begin position="1236"/>
        <end position="1359"/>
    </location>
</feature>
<sequence length="1717" mass="193315">MQGTKTFLVLSLLLTFRDGVHEILSAPGWIRCTVAAKHVSSVHIGSFHPGCLNDLLVRAPRKSGAAPFCFWRQHPWTRMFPHTPYFGITPHYYGFVGIPPPQLVTVPQVIPTPVTVAAPALAVTTQSETPVVQYVREKPPVTTVFVGNISDRAPDQLIKTLLMRCGNILSWKRVQGASGKLQAFGFCEYEDPESTMRCVRLLNGLAVGDKKLLVKVDPKTEDLLNEYKKKKEEKGEQGKLGATAEEVDSSTLRDDEGVKSALEDILKEHESLLDGSGSSMPFSFLRTSDSPRKSDNYSEGPRHLTMEDMDLDDERKDLINREIEIFRRRNEANQRIARCSDNMRWVGAMRTCSHHLLLCFGRTQIYLVHQKCRLSLCPLVSIVSTVSVVSHMTVSKEDQSEPTPRRPKPRELDRPNAGGLQLYAAYVDGDRRERELRREKPGVGSSRSPEKRRIVDEEEEAIRKKLERKLREKEESYQKRLKQWETRERKKANEYEHEREHEQKRQRELQIEAQRLKEFFEDYDDEVEDPKYYRYVLAKITDIVILAGDLNAQVGRLSSLESHLGGRFGVDARRTDNGDRLLQLCADHELFLASTNFQHKRSHRVTWRPPTTNQPWTQLDHVAISHRWRATIQDCRSFWGTPLDSDHAVVRARLTVRFSSKDCQQYRSELTQQLSAVKQPCGGSWHLDEAWQNVKGAILAAFSAACPTSPIRPKDNWMSSRSLSMIDARKTIPAGNEYDDARKSLKRQTVKSLRKDSELWWISKARKMEKAFATGNSRALYQLIRSTGPRKATVNETIDAHFEEQFSWPHATQPMEVMHTGEWNVNLDRSSDEEVSYEVAVLKREKAPGPDGLYPGPFKEGGKPLVTHLTKLIGAIWDEEKVPAEWGMSTVIPTFKKAPVVSRKMIFPSELGRPEQLLRTYVTCGVGVTSASLSRVEFTMLRCAPYYYMDQKPGRCAPRTSKDFHCSTIDVLRTLPESGGNTGSAILNGSALHQRLKDREVEEAADERDRQKEVEQIDAARRKLIDEKDPNAESIIFQMEQKMQEHLRRRLNIDTTEPVAASDSEPEGQEPISESVPQSDHRAFVEVQNEPQEKHSESARASPASPSNTADPSGPAQSQFQPTEFSNPPADEASVSLSKDGSSTFLFAMNTAESVVRKKAAAFTEEEPEEKSKKPALSWLPPSAFAAPTTSSEPITNTRSNGLDSMSAAALVANFTSEERNALIKKIIKGIPTAKKEIFSYPIDWDVVDANFINTRIKPWVDKKIIGYIGEAEATLSNFICDQLLHHHPPERILSDIAMSADNQDLDDGEGDLPMHFQISARLRTILRSVASPFSAYKYTLLGSQNGADSRALKQLVKRRLSMLRHFLFYLGLPFSILLLYVNLSIGLVLSVPLLFLAIIFFFHSIENSLVYAYDEPEHARLLCEDPENYGFRTWELVKLFPDGKPMPMITGYLLLQDDPSVRPTSPTVLILHGNAGNIGHRLPFCRLLADHVQCNILIVDYRGYGRSSGKPTEPGLYADAKASLEFLLDRTDIAKDKLFLFGRSIGGAVAIWLTAHLRSAILRGVIIENSFTSLPEAAQHIFSKSFGSFARHLLPKALFINKYPALDLMREFVCRSSVRPRFLFISGSADDLIPPRMMQELAHVYRFSGSDNVNLGADCGSASPSSFLKDGKDGLVCFPGGQHNNTWLCPDWGNVVSHFIEQACACPSRTVFSGTI</sequence>
<feature type="region of interest" description="Disordered" evidence="3">
    <location>
        <begin position="1161"/>
        <end position="1195"/>
    </location>
</feature>
<gene>
    <name evidence="8" type="ORF">T265_08601</name>
</gene>
<evidence type="ECO:0000256" key="2">
    <source>
        <dbReference type="SAM" id="Coils"/>
    </source>
</evidence>
<keyword evidence="1" id="KW-0694">RNA-binding</keyword>
<feature type="region of interest" description="Disordered" evidence="3">
    <location>
        <begin position="228"/>
        <end position="253"/>
    </location>
</feature>
<feature type="transmembrane region" description="Helical" evidence="4">
    <location>
        <begin position="1388"/>
        <end position="1406"/>
    </location>
</feature>
<protein>
    <recommendedName>
        <fullName evidence="10">RRM domain-containing protein</fullName>
    </recommendedName>
</protein>
<dbReference type="GeneID" id="20322780"/>
<dbReference type="Gene3D" id="3.60.10.10">
    <property type="entry name" value="Endonuclease/exonuclease/phosphatase"/>
    <property type="match status" value="1"/>
</dbReference>
<feature type="compositionally biased region" description="Basic and acidic residues" evidence="3">
    <location>
        <begin position="995"/>
        <end position="1014"/>
    </location>
</feature>
<dbReference type="CTD" id="20322780"/>
<evidence type="ECO:0000313" key="8">
    <source>
        <dbReference type="EMBL" id="KER23516.1"/>
    </source>
</evidence>
<dbReference type="SUPFAM" id="SSF53474">
    <property type="entry name" value="alpha/beta-Hydrolases"/>
    <property type="match status" value="1"/>
</dbReference>
<evidence type="ECO:0000256" key="3">
    <source>
        <dbReference type="SAM" id="MobiDB-lite"/>
    </source>
</evidence>
<reference evidence="8 9" key="1">
    <citation type="submission" date="2013-11" db="EMBL/GenBank/DDBJ databases">
        <title>Opisthorchis viverrini - life in the bile duct.</title>
        <authorList>
            <person name="Young N.D."/>
            <person name="Nagarajan N."/>
            <person name="Lin S.J."/>
            <person name="Korhonen P.K."/>
            <person name="Jex A.R."/>
            <person name="Hall R.S."/>
            <person name="Safavi-Hemami H."/>
            <person name="Kaewkong W."/>
            <person name="Bertrand D."/>
            <person name="Gao S."/>
            <person name="Seet Q."/>
            <person name="Wongkham S."/>
            <person name="Teh B.T."/>
            <person name="Wongkham C."/>
            <person name="Intapan P.M."/>
            <person name="Maleewong W."/>
            <person name="Yang X."/>
            <person name="Hu M."/>
            <person name="Wang Z."/>
            <person name="Hofmann A."/>
            <person name="Sternberg P.W."/>
            <person name="Tan P."/>
            <person name="Wang J."/>
            <person name="Gasser R.B."/>
        </authorList>
    </citation>
    <scope>NUCLEOTIDE SEQUENCE [LARGE SCALE GENOMIC DNA]</scope>
</reference>
<feature type="chain" id="PRO_5001704002" description="RRM domain-containing protein" evidence="5">
    <location>
        <begin position="23"/>
        <end position="1717"/>
    </location>
</feature>
<keyword evidence="4" id="KW-0812">Transmembrane</keyword>
<dbReference type="PANTHER" id="PTHR18806">
    <property type="entry name" value="RBM25 PROTEIN"/>
    <property type="match status" value="1"/>
</dbReference>
<keyword evidence="4" id="KW-0472">Membrane</keyword>
<dbReference type="SUPFAM" id="SSF54928">
    <property type="entry name" value="RNA-binding domain, RBD"/>
    <property type="match status" value="1"/>
</dbReference>
<dbReference type="GO" id="GO:0005681">
    <property type="term" value="C:spliceosomal complex"/>
    <property type="evidence" value="ECO:0007669"/>
    <property type="project" value="TreeGrafter"/>
</dbReference>
<evidence type="ECO:0000313" key="9">
    <source>
        <dbReference type="Proteomes" id="UP000054324"/>
    </source>
</evidence>
<dbReference type="Gene3D" id="1.20.1390.10">
    <property type="entry name" value="PWI domain"/>
    <property type="match status" value="1"/>
</dbReference>
<evidence type="ECO:0000256" key="5">
    <source>
        <dbReference type="SAM" id="SignalP"/>
    </source>
</evidence>
<evidence type="ECO:0008006" key="10">
    <source>
        <dbReference type="Google" id="ProtNLM"/>
    </source>
</evidence>
<feature type="region of interest" description="Disordered" evidence="3">
    <location>
        <begin position="433"/>
        <end position="454"/>
    </location>
</feature>
<dbReference type="InterPro" id="IPR036691">
    <property type="entry name" value="Endo/exonu/phosph_ase_sf"/>
</dbReference>
<feature type="transmembrane region" description="Helical" evidence="4">
    <location>
        <begin position="1363"/>
        <end position="1381"/>
    </location>
</feature>
<feature type="compositionally biased region" description="Basic and acidic residues" evidence="3">
    <location>
        <begin position="289"/>
        <end position="304"/>
    </location>
</feature>
<evidence type="ECO:0000259" key="7">
    <source>
        <dbReference type="PROSITE" id="PS51025"/>
    </source>
</evidence>
<dbReference type="Proteomes" id="UP000054324">
    <property type="component" value="Unassembled WGS sequence"/>
</dbReference>
<dbReference type="KEGG" id="ovi:T265_08601"/>
<feature type="region of interest" description="Disordered" evidence="3">
    <location>
        <begin position="978"/>
        <end position="1014"/>
    </location>
</feature>
<feature type="region of interest" description="Disordered" evidence="3">
    <location>
        <begin position="1055"/>
        <end position="1137"/>
    </location>
</feature>
<keyword evidence="4" id="KW-1133">Transmembrane helix</keyword>
<dbReference type="InterPro" id="IPR000504">
    <property type="entry name" value="RRM_dom"/>
</dbReference>
<dbReference type="PANTHER" id="PTHR18806:SF4">
    <property type="entry name" value="RNA-BINDING PROTEIN 25"/>
    <property type="match status" value="1"/>
</dbReference>